<dbReference type="PANTHER" id="PTHR30154:SF34">
    <property type="entry name" value="TRANSCRIPTIONAL REGULATOR AZLB"/>
    <property type="match status" value="1"/>
</dbReference>
<dbReference type="InterPro" id="IPR019888">
    <property type="entry name" value="Tscrpt_reg_AsnC-like"/>
</dbReference>
<dbReference type="InterPro" id="IPR011008">
    <property type="entry name" value="Dimeric_a/b-barrel"/>
</dbReference>
<accession>A0ABW5G442</accession>
<dbReference type="InterPro" id="IPR019887">
    <property type="entry name" value="Tscrpt_reg_AsnC/Lrp_C"/>
</dbReference>
<dbReference type="PANTHER" id="PTHR30154">
    <property type="entry name" value="LEUCINE-RESPONSIVE REGULATORY PROTEIN"/>
    <property type="match status" value="1"/>
</dbReference>
<dbReference type="Gene3D" id="3.30.70.920">
    <property type="match status" value="1"/>
</dbReference>
<dbReference type="SUPFAM" id="SSF46785">
    <property type="entry name" value="Winged helix' DNA-binding domain"/>
    <property type="match status" value="2"/>
</dbReference>
<dbReference type="InterPro" id="IPR036388">
    <property type="entry name" value="WH-like_DNA-bd_sf"/>
</dbReference>
<evidence type="ECO:0000256" key="3">
    <source>
        <dbReference type="ARBA" id="ARBA00023163"/>
    </source>
</evidence>
<proteinExistence type="predicted"/>
<dbReference type="Proteomes" id="UP001597417">
    <property type="component" value="Unassembled WGS sequence"/>
</dbReference>
<keyword evidence="2" id="KW-0238">DNA-binding</keyword>
<keyword evidence="3" id="KW-0804">Transcription</keyword>
<feature type="domain" description="HTH asnC-type" evidence="4">
    <location>
        <begin position="180"/>
        <end position="236"/>
    </location>
</feature>
<dbReference type="PROSITE" id="PS50956">
    <property type="entry name" value="HTH_ASNC_2"/>
    <property type="match status" value="2"/>
</dbReference>
<evidence type="ECO:0000313" key="5">
    <source>
        <dbReference type="EMBL" id="MFD2422073.1"/>
    </source>
</evidence>
<dbReference type="SUPFAM" id="SSF54909">
    <property type="entry name" value="Dimeric alpha+beta barrel"/>
    <property type="match status" value="1"/>
</dbReference>
<feature type="domain" description="HTH asnC-type" evidence="4">
    <location>
        <begin position="7"/>
        <end position="68"/>
    </location>
</feature>
<dbReference type="InterPro" id="IPR000485">
    <property type="entry name" value="AsnC-type_HTH_dom"/>
</dbReference>
<dbReference type="SMART" id="SM00344">
    <property type="entry name" value="HTH_ASNC"/>
    <property type="match status" value="2"/>
</dbReference>
<dbReference type="PRINTS" id="PR00033">
    <property type="entry name" value="HTHASNC"/>
</dbReference>
<dbReference type="RefSeq" id="WP_378270968.1">
    <property type="nucleotide sequence ID" value="NZ_JBHUKR010000024.1"/>
</dbReference>
<name>A0ABW5G442_9PSEU</name>
<gene>
    <name evidence="5" type="ORF">ACFSXZ_37665</name>
</gene>
<evidence type="ECO:0000256" key="1">
    <source>
        <dbReference type="ARBA" id="ARBA00023015"/>
    </source>
</evidence>
<dbReference type="EMBL" id="JBHUKR010000024">
    <property type="protein sequence ID" value="MFD2422073.1"/>
    <property type="molecule type" value="Genomic_DNA"/>
</dbReference>
<dbReference type="InterPro" id="IPR036390">
    <property type="entry name" value="WH_DNA-bd_sf"/>
</dbReference>
<protein>
    <submittedName>
        <fullName evidence="5">Lrp/AsnC family transcriptional regulator</fullName>
    </submittedName>
</protein>
<evidence type="ECO:0000259" key="4">
    <source>
        <dbReference type="PROSITE" id="PS50956"/>
    </source>
</evidence>
<organism evidence="5 6">
    <name type="scientific">Amycolatopsis pigmentata</name>
    <dbReference type="NCBI Taxonomy" id="450801"/>
    <lineage>
        <taxon>Bacteria</taxon>
        <taxon>Bacillati</taxon>
        <taxon>Actinomycetota</taxon>
        <taxon>Actinomycetes</taxon>
        <taxon>Pseudonocardiales</taxon>
        <taxon>Pseudonocardiaceae</taxon>
        <taxon>Amycolatopsis</taxon>
    </lineage>
</organism>
<reference evidence="6" key="1">
    <citation type="journal article" date="2019" name="Int. J. Syst. Evol. Microbiol.">
        <title>The Global Catalogue of Microorganisms (GCM) 10K type strain sequencing project: providing services to taxonomists for standard genome sequencing and annotation.</title>
        <authorList>
            <consortium name="The Broad Institute Genomics Platform"/>
            <consortium name="The Broad Institute Genome Sequencing Center for Infectious Disease"/>
            <person name="Wu L."/>
            <person name="Ma J."/>
        </authorList>
    </citation>
    <scope>NUCLEOTIDE SEQUENCE [LARGE SCALE GENOMIC DNA]</scope>
    <source>
        <strain evidence="6">CGMCC 4.7645</strain>
    </source>
</reference>
<keyword evidence="1" id="KW-0805">Transcription regulation</keyword>
<evidence type="ECO:0000313" key="6">
    <source>
        <dbReference type="Proteomes" id="UP001597417"/>
    </source>
</evidence>
<comment type="caution">
    <text evidence="5">The sequence shown here is derived from an EMBL/GenBank/DDBJ whole genome shotgun (WGS) entry which is preliminary data.</text>
</comment>
<evidence type="ECO:0000256" key="2">
    <source>
        <dbReference type="ARBA" id="ARBA00023125"/>
    </source>
</evidence>
<dbReference type="Pfam" id="PF01037">
    <property type="entry name" value="AsnC_trans_reg"/>
    <property type="match status" value="1"/>
</dbReference>
<sequence>MRESVILDDIDRGLLHALVVDGRASFARISEVLGISDRTVARRYGRMRETDLVRVVAEVDTRGLGGAEWIIRVHCKQGSAADIALALARRDDTRWVNLLSGGTEISASLRSWSPSERDELILNRLQRSAQVLSVTAHNVLHVFGGGRQGLDGPGSLGQEQIAALRPAKSREETTTFAEPDRALLQALAQDGRASYPVLAAATGWSQSRVARRIDALRAAGLLSLDVDVDTELLGYRSDTRLWISVSPAHLAETGAIIAGYPEVAFCAATTGPTNLLASAVCRDSTDLYRFLTDRLGTLPQIHTVETAPVIRAIKRAGASFRAQSAKRN</sequence>
<keyword evidence="6" id="KW-1185">Reference proteome</keyword>
<dbReference type="Gene3D" id="1.10.10.10">
    <property type="entry name" value="Winged helix-like DNA-binding domain superfamily/Winged helix DNA-binding domain"/>
    <property type="match status" value="2"/>
</dbReference>
<dbReference type="Pfam" id="PF13404">
    <property type="entry name" value="HTH_AsnC-type"/>
    <property type="match status" value="2"/>
</dbReference>